<evidence type="ECO:0000313" key="7">
    <source>
        <dbReference type="EMBL" id="KAH7444306.1"/>
    </source>
</evidence>
<feature type="domain" description="GATA-type" evidence="6">
    <location>
        <begin position="224"/>
        <end position="257"/>
    </location>
</feature>
<gene>
    <name evidence="7" type="ORF">KP509_02G072900</name>
</gene>
<dbReference type="InterPro" id="IPR013088">
    <property type="entry name" value="Znf_NHR/GATA"/>
</dbReference>
<evidence type="ECO:0000256" key="3">
    <source>
        <dbReference type="ARBA" id="ARBA00022833"/>
    </source>
</evidence>
<protein>
    <recommendedName>
        <fullName evidence="6">GATA-type domain-containing protein</fullName>
    </recommendedName>
</protein>
<dbReference type="EMBL" id="CM035407">
    <property type="protein sequence ID" value="KAH7444306.1"/>
    <property type="molecule type" value="Genomic_DNA"/>
</dbReference>
<evidence type="ECO:0000313" key="8">
    <source>
        <dbReference type="Proteomes" id="UP000825935"/>
    </source>
</evidence>
<evidence type="ECO:0000256" key="2">
    <source>
        <dbReference type="ARBA" id="ARBA00022771"/>
    </source>
</evidence>
<evidence type="ECO:0000256" key="1">
    <source>
        <dbReference type="ARBA" id="ARBA00022723"/>
    </source>
</evidence>
<accession>A0A8T2VEA0</accession>
<proteinExistence type="predicted"/>
<keyword evidence="3" id="KW-0862">Zinc</keyword>
<name>A0A8T2VEA0_CERRI</name>
<reference evidence="7" key="1">
    <citation type="submission" date="2021-08" db="EMBL/GenBank/DDBJ databases">
        <title>WGS assembly of Ceratopteris richardii.</title>
        <authorList>
            <person name="Marchant D.B."/>
            <person name="Chen G."/>
            <person name="Jenkins J."/>
            <person name="Shu S."/>
            <person name="Leebens-Mack J."/>
            <person name="Grimwood J."/>
            <person name="Schmutz J."/>
            <person name="Soltis P."/>
            <person name="Soltis D."/>
            <person name="Chen Z.-H."/>
        </authorList>
    </citation>
    <scope>NUCLEOTIDE SEQUENCE</scope>
    <source>
        <strain evidence="7">Whitten #5841</strain>
        <tissue evidence="7">Leaf</tissue>
    </source>
</reference>
<keyword evidence="1" id="KW-0479">Metal-binding</keyword>
<dbReference type="SUPFAM" id="SSF57716">
    <property type="entry name" value="Glucocorticoid receptor-like (DNA-binding domain)"/>
    <property type="match status" value="1"/>
</dbReference>
<evidence type="ECO:0000256" key="4">
    <source>
        <dbReference type="PROSITE-ProRule" id="PRU00094"/>
    </source>
</evidence>
<evidence type="ECO:0000256" key="5">
    <source>
        <dbReference type="SAM" id="MobiDB-lite"/>
    </source>
</evidence>
<dbReference type="Proteomes" id="UP000825935">
    <property type="component" value="Chromosome 2"/>
</dbReference>
<dbReference type="GO" id="GO:0043565">
    <property type="term" value="F:sequence-specific DNA binding"/>
    <property type="evidence" value="ECO:0007669"/>
    <property type="project" value="InterPro"/>
</dbReference>
<dbReference type="Gene3D" id="3.30.50.10">
    <property type="entry name" value="Erythroid Transcription Factor GATA-1, subunit A"/>
    <property type="match status" value="1"/>
</dbReference>
<dbReference type="AlphaFoldDB" id="A0A8T2VEA0"/>
<dbReference type="GO" id="GO:0008270">
    <property type="term" value="F:zinc ion binding"/>
    <property type="evidence" value="ECO:0007669"/>
    <property type="project" value="UniProtKB-KW"/>
</dbReference>
<dbReference type="PROSITE" id="PS50114">
    <property type="entry name" value="GATA_ZN_FINGER_2"/>
    <property type="match status" value="1"/>
</dbReference>
<dbReference type="InterPro" id="IPR000679">
    <property type="entry name" value="Znf_GATA"/>
</dbReference>
<evidence type="ECO:0000259" key="6">
    <source>
        <dbReference type="PROSITE" id="PS50114"/>
    </source>
</evidence>
<organism evidence="7 8">
    <name type="scientific">Ceratopteris richardii</name>
    <name type="common">Triangle waterfern</name>
    <dbReference type="NCBI Taxonomy" id="49495"/>
    <lineage>
        <taxon>Eukaryota</taxon>
        <taxon>Viridiplantae</taxon>
        <taxon>Streptophyta</taxon>
        <taxon>Embryophyta</taxon>
        <taxon>Tracheophyta</taxon>
        <taxon>Polypodiopsida</taxon>
        <taxon>Polypodiidae</taxon>
        <taxon>Polypodiales</taxon>
        <taxon>Pteridineae</taxon>
        <taxon>Pteridaceae</taxon>
        <taxon>Parkerioideae</taxon>
        <taxon>Ceratopteris</taxon>
    </lineage>
</organism>
<dbReference type="InterPro" id="IPR052138">
    <property type="entry name" value="GATA_ZnFinger_Domain"/>
</dbReference>
<feature type="region of interest" description="Disordered" evidence="5">
    <location>
        <begin position="295"/>
        <end position="314"/>
    </location>
</feature>
<keyword evidence="2 4" id="KW-0863">Zinc-finger</keyword>
<keyword evidence="8" id="KW-1185">Reference proteome</keyword>
<dbReference type="Pfam" id="PF00320">
    <property type="entry name" value="GATA"/>
    <property type="match status" value="1"/>
</dbReference>
<sequence>MLPSSSSSPSSQTLARYGPVNHHKKLWLLQAQQLDRQAELQAAPYSASYHGSPSTSNCSIAGATVKEFIRKIHNTPPTLMKPPNGEEHRKSIAMGFYGSSQSGNADGFVVGIRQHSSVSTANFRHGALMDINKGLSLAVEWRSTSSDVATAYLTSASSTAPCPVPARTGYLSQQGIEENARAEGLDCHEKSVEAESSTWSARTDSSTWTAHVAVDGVTSFPQNIDSLRTCTICGTSRTPLWRSGPSGPKSLCNACGIKAHKRKRLQEAMRVGPSSALAGNICKAKFKRKLFKENCTSPPTHKKKKSSIASSSRSLSVNVIRPAGNLCCPQRSSNISPTDPSLQGILDGASSSIRSLTPSPAKNGRRPADIFTGEIEQAAVLLMALSCGLVPS</sequence>
<dbReference type="PANTHER" id="PTHR47255:SF4">
    <property type="entry name" value="GATA ZINC FINGER DOMAIN-CONTAINING PROTEIN 12"/>
    <property type="match status" value="1"/>
</dbReference>
<dbReference type="PANTHER" id="PTHR47255">
    <property type="entry name" value="GATA TRANSCRIPTION FACTOR 22-RELATED"/>
    <property type="match status" value="1"/>
</dbReference>
<dbReference type="CDD" id="cd00202">
    <property type="entry name" value="ZnF_GATA"/>
    <property type="match status" value="1"/>
</dbReference>
<dbReference type="PROSITE" id="PS00344">
    <property type="entry name" value="GATA_ZN_FINGER_1"/>
    <property type="match status" value="1"/>
</dbReference>
<dbReference type="SMART" id="SM00401">
    <property type="entry name" value="ZnF_GATA"/>
    <property type="match status" value="1"/>
</dbReference>
<dbReference type="OrthoDB" id="2162994at2759"/>
<dbReference type="GO" id="GO:0006355">
    <property type="term" value="P:regulation of DNA-templated transcription"/>
    <property type="evidence" value="ECO:0007669"/>
    <property type="project" value="InterPro"/>
</dbReference>
<comment type="caution">
    <text evidence="7">The sequence shown here is derived from an EMBL/GenBank/DDBJ whole genome shotgun (WGS) entry which is preliminary data.</text>
</comment>